<accession>A0A231H3M7</accession>
<dbReference type="Proteomes" id="UP000215506">
    <property type="component" value="Unassembled WGS sequence"/>
</dbReference>
<proteinExistence type="predicted"/>
<organism evidence="1 2">
    <name type="scientific">Nocardia cerradoensis</name>
    <dbReference type="NCBI Taxonomy" id="85688"/>
    <lineage>
        <taxon>Bacteria</taxon>
        <taxon>Bacillati</taxon>
        <taxon>Actinomycetota</taxon>
        <taxon>Actinomycetes</taxon>
        <taxon>Mycobacteriales</taxon>
        <taxon>Nocardiaceae</taxon>
        <taxon>Nocardia</taxon>
    </lineage>
</organism>
<dbReference type="EMBL" id="NGAF01000009">
    <property type="protein sequence ID" value="OXR43467.1"/>
    <property type="molecule type" value="Genomic_DNA"/>
</dbReference>
<evidence type="ECO:0000313" key="2">
    <source>
        <dbReference type="Proteomes" id="UP000215506"/>
    </source>
</evidence>
<comment type="caution">
    <text evidence="1">The sequence shown here is derived from an EMBL/GenBank/DDBJ whole genome shotgun (WGS) entry which is preliminary data.</text>
</comment>
<evidence type="ECO:0000313" key="1">
    <source>
        <dbReference type="EMBL" id="OXR43467.1"/>
    </source>
</evidence>
<dbReference type="AlphaFoldDB" id="A0A231H3M7"/>
<reference evidence="1 2" key="1">
    <citation type="submission" date="2017-07" db="EMBL/GenBank/DDBJ databases">
        <title>First draft Genome Sequence of Nocardia cerradoensis isolated from human infection.</title>
        <authorList>
            <person name="Carrasco G."/>
        </authorList>
    </citation>
    <scope>NUCLEOTIDE SEQUENCE [LARGE SCALE GENOMIC DNA]</scope>
    <source>
        <strain evidence="1 2">CNM20130759</strain>
    </source>
</reference>
<sequence length="32" mass="3809">MHMSYLLYDFLLPYIGEQAATYWAQLFVVDPI</sequence>
<gene>
    <name evidence="1" type="ORF">B7C42_04334</name>
</gene>
<protein>
    <submittedName>
        <fullName evidence="1">Uncharacterized protein</fullName>
    </submittedName>
</protein>
<name>A0A231H3M7_9NOCA</name>
<keyword evidence="2" id="KW-1185">Reference proteome</keyword>